<keyword evidence="7" id="KW-1185">Reference proteome</keyword>
<dbReference type="PANTHER" id="PTHR36460">
    <property type="entry name" value="UPF0132 DOMAIN PROTEIN (AFU_ORTHOLOGUE AFUA_3G10255)"/>
    <property type="match status" value="1"/>
</dbReference>
<evidence type="ECO:0000256" key="5">
    <source>
        <dbReference type="SAM" id="Phobius"/>
    </source>
</evidence>
<dbReference type="OMA" id="IRMDFEA"/>
<sequence>MTFAPYQAAPPDLLRAQSFPPEPVPGLAPSANIGYGGQTAGERVNAYETALPIRLDILSALCYLFPPVTGVAILLLEYSNDYVRFHAYQSAMVGFAILALHFFFSFSSFLSYTILALNIGALAFLGYRAYSDSETLERYEVPAIGTLANQWLETE</sequence>
<evidence type="ECO:0000256" key="2">
    <source>
        <dbReference type="ARBA" id="ARBA00022692"/>
    </source>
</evidence>
<gene>
    <name evidence="6" type="ORF">G7K_1923-t1</name>
</gene>
<dbReference type="EMBL" id="BACD03000010">
    <property type="protein sequence ID" value="GAO47724.1"/>
    <property type="molecule type" value="Genomic_DNA"/>
</dbReference>
<organism evidence="6 7">
    <name type="scientific">Saitoella complicata (strain BCRC 22490 / CBS 7301 / JCM 7358 / NBRC 10748 / NRRL Y-17804)</name>
    <dbReference type="NCBI Taxonomy" id="698492"/>
    <lineage>
        <taxon>Eukaryota</taxon>
        <taxon>Fungi</taxon>
        <taxon>Dikarya</taxon>
        <taxon>Ascomycota</taxon>
        <taxon>Taphrinomycotina</taxon>
        <taxon>Taphrinomycotina incertae sedis</taxon>
        <taxon>Saitoella</taxon>
    </lineage>
</organism>
<feature type="transmembrane region" description="Helical" evidence="5">
    <location>
        <begin position="85"/>
        <end position="104"/>
    </location>
</feature>
<evidence type="ECO:0000256" key="4">
    <source>
        <dbReference type="ARBA" id="ARBA00023136"/>
    </source>
</evidence>
<evidence type="ECO:0000256" key="3">
    <source>
        <dbReference type="ARBA" id="ARBA00022989"/>
    </source>
</evidence>
<accession>A0A0E9ND10</accession>
<reference evidence="6 7" key="1">
    <citation type="journal article" date="2011" name="J. Gen. Appl. Microbiol.">
        <title>Draft genome sequencing of the enigmatic yeast Saitoella complicata.</title>
        <authorList>
            <person name="Nishida H."/>
            <person name="Hamamoto M."/>
            <person name="Sugiyama J."/>
        </authorList>
    </citation>
    <scope>NUCLEOTIDE SEQUENCE [LARGE SCALE GENOMIC DNA]</scope>
    <source>
        <strain evidence="6 7">NRRL Y-17804</strain>
    </source>
</reference>
<keyword evidence="4 5" id="KW-0472">Membrane</keyword>
<dbReference type="Proteomes" id="UP000033140">
    <property type="component" value="Unassembled WGS sequence"/>
</dbReference>
<comment type="caution">
    <text evidence="6">The sequence shown here is derived from an EMBL/GenBank/DDBJ whole genome shotgun (WGS) entry which is preliminary data.</text>
</comment>
<keyword evidence="3 5" id="KW-1133">Transmembrane helix</keyword>
<reference evidence="6 7" key="3">
    <citation type="journal article" date="2015" name="Genome Announc.">
        <title>Draft Genome Sequence of the Archiascomycetous Yeast Saitoella complicata.</title>
        <authorList>
            <person name="Yamauchi K."/>
            <person name="Kondo S."/>
            <person name="Hamamoto M."/>
            <person name="Takahashi Y."/>
            <person name="Ogura Y."/>
            <person name="Hayashi T."/>
            <person name="Nishida H."/>
        </authorList>
    </citation>
    <scope>NUCLEOTIDE SEQUENCE [LARGE SCALE GENOMIC DNA]</scope>
    <source>
        <strain evidence="6 7">NRRL Y-17804</strain>
    </source>
</reference>
<keyword evidence="2 5" id="KW-0812">Transmembrane</keyword>
<reference evidence="6 7" key="2">
    <citation type="journal article" date="2014" name="J. Gen. Appl. Microbiol.">
        <title>The early diverging ascomycetous budding yeast Saitoella complicata has three histone deacetylases belonging to the Clr6, Hos2, and Rpd3 lineages.</title>
        <authorList>
            <person name="Nishida H."/>
            <person name="Matsumoto T."/>
            <person name="Kondo S."/>
            <person name="Hamamoto M."/>
            <person name="Yoshikawa H."/>
        </authorList>
    </citation>
    <scope>NUCLEOTIDE SEQUENCE [LARGE SCALE GENOMIC DNA]</scope>
    <source>
        <strain evidence="6 7">NRRL Y-17804</strain>
    </source>
</reference>
<dbReference type="STRING" id="698492.A0A0E9ND10"/>
<dbReference type="AlphaFoldDB" id="A0A0E9ND10"/>
<dbReference type="RefSeq" id="XP_019020967.1">
    <property type="nucleotide sequence ID" value="XM_019170356.1"/>
</dbReference>
<dbReference type="PANTHER" id="PTHR36460:SF1">
    <property type="entry name" value="UPF0132 DOMAIN PROTEIN (AFU_ORTHOLOGUE AFUA_3G10255)"/>
    <property type="match status" value="1"/>
</dbReference>
<evidence type="ECO:0000313" key="6">
    <source>
        <dbReference type="EMBL" id="GAO47724.1"/>
    </source>
</evidence>
<evidence type="ECO:0000256" key="1">
    <source>
        <dbReference type="ARBA" id="ARBA00004141"/>
    </source>
</evidence>
<evidence type="ECO:0000313" key="7">
    <source>
        <dbReference type="Proteomes" id="UP000033140"/>
    </source>
</evidence>
<proteinExistence type="predicted"/>
<dbReference type="GO" id="GO:0016020">
    <property type="term" value="C:membrane"/>
    <property type="evidence" value="ECO:0007669"/>
    <property type="project" value="UniProtKB-SubCell"/>
</dbReference>
<protein>
    <submittedName>
        <fullName evidence="6">Uncharacterized protein</fullName>
    </submittedName>
</protein>
<feature type="transmembrane region" description="Helical" evidence="5">
    <location>
        <begin position="57"/>
        <end position="78"/>
    </location>
</feature>
<name>A0A0E9ND10_SAICN</name>
<comment type="subcellular location">
    <subcellularLocation>
        <location evidence="1">Membrane</location>
        <topology evidence="1">Multi-pass membrane protein</topology>
    </subcellularLocation>
</comment>
<dbReference type="OrthoDB" id="5546837at2759"/>
<feature type="transmembrane region" description="Helical" evidence="5">
    <location>
        <begin position="110"/>
        <end position="130"/>
    </location>
</feature>